<dbReference type="InterPro" id="IPR021133">
    <property type="entry name" value="HEAT_type_2"/>
</dbReference>
<feature type="transmembrane region" description="Helical" evidence="6">
    <location>
        <begin position="58"/>
        <end position="79"/>
    </location>
</feature>
<feature type="transmembrane region" description="Helical" evidence="6">
    <location>
        <begin position="6"/>
        <end position="25"/>
    </location>
</feature>
<dbReference type="Pfam" id="PF23271">
    <property type="entry name" value="HEAT_GCN1"/>
    <property type="match status" value="1"/>
</dbReference>
<evidence type="ECO:0000259" key="7">
    <source>
        <dbReference type="PROSITE" id="PS50850"/>
    </source>
</evidence>
<dbReference type="GO" id="GO:0005829">
    <property type="term" value="C:cytosol"/>
    <property type="evidence" value="ECO:0007669"/>
    <property type="project" value="TreeGrafter"/>
</dbReference>
<dbReference type="Proteomes" id="UP000309038">
    <property type="component" value="Unassembled WGS sequence"/>
</dbReference>
<dbReference type="InterPro" id="IPR016024">
    <property type="entry name" value="ARM-type_fold"/>
</dbReference>
<dbReference type="SUPFAM" id="SSF103473">
    <property type="entry name" value="MFS general substrate transporter"/>
    <property type="match status" value="1"/>
</dbReference>
<comment type="caution">
    <text evidence="8">The sequence shown here is derived from an EMBL/GenBank/DDBJ whole genome shotgun (WGS) entry which is preliminary data.</text>
</comment>
<evidence type="ECO:0000256" key="2">
    <source>
        <dbReference type="ARBA" id="ARBA00007366"/>
    </source>
</evidence>
<comment type="similarity">
    <text evidence="2">Belongs to the GCN1 family.</text>
</comment>
<keyword evidence="6" id="KW-1133">Transmembrane helix</keyword>
<sequence>MFINGMIFFSALYYLPQFFQVALAYSPIRSGIFLLPVLVSQTLASFVAGQIVSKTGHYRTVIHLGFAVWAVGCGCISTIRPSTPKGLLVFFMLLTGTGGGQTLQTTTVAAQASVTRRDMSVVTAVRNFVRLLGGTMALAIGSTIINNSLRHSMNTLGLSTIAINKIVDNPTVLGSRLSDTTDDTLQLLGVSRADADHILDGYNNGFRIVFILNATLAAIATITSIVMIRHKELTRGDEEQLREQALKEDEKDNRAIGEEDHDSDGKPSALPVWRRELILSDWSTALQIAQKRLLSSSTKLRTRFLLEELLSIAKYGDLSLSQTLDIFKLLTQTYPRYVDSASREAVETVGIELVRRDELRGTSPEDANETKLGVTEQIVGWLANEVDKFAKRSSAYPPSDMLVLLSWACGIYVSCLKCNPDFTSSPAWSPLVGTMAVLLDLLLDKSARVKHAVQKSALVRTRRALRSDPDKLPSVMRVLMSQAKKHINPLSLVTLLGVAIDVTLRLKNVKDETLTKIDPYIKAEIETFYSNTVLMSRSAVPSHSSTALHDFINSYVTETELISTILPTMDKALLRSPEISLSVISDFFVAYSQPLGGEVFRRLLVPTLNSAKSSNSVVRTTATRLFKTIIEKMDDSTDLKLSLEELLILPKSGKTAGPDHRVALYTMLGYLTPSPSVSPTVVQSTSPLLAKETHDSAVSVLASSLTPHLLFCLRENISIHSDVQTLIAKEMTSAKPPLRRAFCSLTGDAFWQLGELTTEASSDFAKVVFPSYETNLKTVAASPIGSPAGPLEAYIAIAILLGPFARDDSISCNATVQSVLSTGSKPSFLLWEKVYQKLSDSDDERWLLRASEQVLSSFEAELMKKEQACRGKFICRYSALSRRFARFPVAETTGACEQHEDVEREKREILLVKLVILAHHPIIAGTGSRLPWIELCQAARVDPNELVTTHLDRVVSKVLEAAEAVVPSFVEGSYRAVTTLAFVAPEIVTPRIVDQVRSDINAKEINSLTGLDLAIWATPEGTAYLDVLANKKVDEPETKKGKGYKDAQWEAEVRKSLANKKKTSGPVTLSKQDLALVQAQLQKEAVIRKRVETIKSRLRRGLHFVHSLVKAQSDELRNHVSSIGSLLLEGAFGKAVTLVGSQAFDEYLDLSDCCSERLDTFRRWVGVATLRSLNVDGIPEEMQVEPLNSLLLRVLYRLRFLAEQAPLDVATFSYMSPLLSQIFAKGGLGLTEDDDPLEQVALALDLIKFHCGEFSNMSFPRKQVTEDLLYVIRQQPKLAKDASSALIAIGQAIHENVDHEELLVLLRGTLLQEVYARTSCLQTLQPFDLTDLDWSPELWIAFHDEDEQNSRLAGHLWEDNGLDVPQTFLPDLLNYLAHENSYVRSSAASALADAILQWPQSVTSTLVQLQDFYRGKAKILAPEFDEYGMIIPQSVDRADPWPARLAIARAFELMAPTFTPEDLEPFFRFLIQDEALGDRHPDVRRGILNAGNAVIDLHGPARLAGLISIFEGYLSQSLPANETTDYIKEAVVILFGRVAKHLDPSDPRVAQIVERLVEALKTPAEQVQIAVSDCLSPLVKDMPTPVTNLADRLFDELFNASKYAARRGAAYGLAGVVKGTGISTMKDFQIIERLRTATEDKKRYEPRQGVMFVFETFSNILGRLFEPYAIHILPMLLTSFGDATPDVREATHDAARVIMANLSGYGVKTMLPSLLSGLDEKQWRTKKGSIELLGMMAYCAPRQLSQSLPIVRAAANKSLKQFGEVISNPEIQSLVPVFLKAMVDPAKTPNALTALLKTSFMHYIDHSSLALVVPIIERGLRERSADTKKKAAQIVGNLASLTDSKDFVPYLSELLPLVHVVLVDPVPEARATAAKSLGTLVERLGEVHFPDLVPGLLRTLKTDTSGVDRQGAAQGLSEVLAGLGMERMEGLLPDIIANAQSPRSTVREGFMSLLVFLPATFGTRFSPHLPKIITPILSGLSDTEEYVREAAMKAGRMIVTNYSSKAIDLLLPELERGMFDPGWRIRQSSITLVGELLFKVSGISGKAEIEEDEVADIALADSSRKALVEVLGAERRDRILSALYLARQDAVNVVRQSSVHIWKALVHNTPRTVREILPQLVTQVINLLSSDEMDQQETAARTTTELCRKSGEKILGEIVAILRTKSTSTDDNVRAGVCLALCELMESTNDTQREGHEDEIITMVRVSLVDDEPNVRSAAAKAFDTLQEHIGTKAIDQTIPTLLEALRQPGQSSGTALQALREVMSVRASTVFPVLIPTLTAIPMSVFNARALASLVSVAGTALSKRLTVVLSALVKMIEGREVEEDDELRSAVDEALNALLESICDAEGLNTLMLLLLGWAKHDTVQRRISTCNIFATFCEVSELDTSLYRVDWIRQLVSLMDDSQVPVHTAALHALDIFVKTTPKDELEPLVVPLRRTIDGTGAPGRHVPGFSLPKGVAPTVPIIIAGLTTGSNEQREQAAYAIADLVERTEESAIKPFVVPFTGVKNAILHALATMLEIIPTFVKPFFPQLQRTFVKSASDPSSLAVRTNAAQGLGVLMKNQPRVDPVITELLGGARNNEDSIAASLVLALSYVVKNAGTNVGEKAREACVELVADAFKESHEEPYIQSTAALFAALSSYPDLLKPIVEYVLLNQRLNLSYAYTIILQVVPPSRYPTFYPRISLHTRSTLAI</sequence>
<dbReference type="EMBL" id="SGPJ01000119">
    <property type="protein sequence ID" value="THG98438.1"/>
    <property type="molecule type" value="Genomic_DNA"/>
</dbReference>
<dbReference type="GO" id="GO:0022857">
    <property type="term" value="F:transmembrane transporter activity"/>
    <property type="evidence" value="ECO:0007669"/>
    <property type="project" value="InterPro"/>
</dbReference>
<feature type="transmembrane region" description="Helical" evidence="6">
    <location>
        <begin position="32"/>
        <end position="52"/>
    </location>
</feature>
<keyword evidence="6" id="KW-0472">Membrane</keyword>
<feature type="domain" description="Major facilitator superfamily (MFS) profile" evidence="7">
    <location>
        <begin position="1"/>
        <end position="232"/>
    </location>
</feature>
<accession>A0A4S4KJ86</accession>
<evidence type="ECO:0000256" key="1">
    <source>
        <dbReference type="ARBA" id="ARBA00004141"/>
    </source>
</evidence>
<proteinExistence type="inferred from homology"/>
<feature type="transmembrane region" description="Helical" evidence="6">
    <location>
        <begin position="208"/>
        <end position="228"/>
    </location>
</feature>
<protein>
    <recommendedName>
        <fullName evidence="7">Major facilitator superfamily (MFS) profile domain-containing protein</fullName>
    </recommendedName>
</protein>
<dbReference type="Pfam" id="PF24993">
    <property type="entry name" value="GNC1_N"/>
    <property type="match status" value="1"/>
</dbReference>
<keyword evidence="3" id="KW-0677">Repeat</keyword>
<keyword evidence="6" id="KW-0812">Transmembrane</keyword>
<dbReference type="PROSITE" id="PS50850">
    <property type="entry name" value="MFS"/>
    <property type="match status" value="1"/>
</dbReference>
<dbReference type="GO" id="GO:0006417">
    <property type="term" value="P:regulation of translation"/>
    <property type="evidence" value="ECO:0007669"/>
    <property type="project" value="TreeGrafter"/>
</dbReference>
<dbReference type="PROSITE" id="PS50077">
    <property type="entry name" value="HEAT_REPEAT"/>
    <property type="match status" value="2"/>
</dbReference>
<dbReference type="InterPro" id="IPR034085">
    <property type="entry name" value="TOG"/>
</dbReference>
<evidence type="ECO:0000256" key="4">
    <source>
        <dbReference type="PROSITE-ProRule" id="PRU00103"/>
    </source>
</evidence>
<feature type="repeat" description="HEAT" evidence="4">
    <location>
        <begin position="1854"/>
        <end position="1892"/>
    </location>
</feature>
<dbReference type="GO" id="GO:0019887">
    <property type="term" value="F:protein kinase regulator activity"/>
    <property type="evidence" value="ECO:0007669"/>
    <property type="project" value="TreeGrafter"/>
</dbReference>
<name>A0A4S4KJ86_9APHY</name>
<dbReference type="GO" id="GO:0016020">
    <property type="term" value="C:membrane"/>
    <property type="evidence" value="ECO:0007669"/>
    <property type="project" value="UniProtKB-SubCell"/>
</dbReference>
<evidence type="ECO:0000256" key="5">
    <source>
        <dbReference type="SAM" id="MobiDB-lite"/>
    </source>
</evidence>
<evidence type="ECO:0000313" key="8">
    <source>
        <dbReference type="EMBL" id="THG98438.1"/>
    </source>
</evidence>
<dbReference type="Pfam" id="PF24984">
    <property type="entry name" value="HEAT_EF3_GNC1"/>
    <property type="match status" value="1"/>
</dbReference>
<gene>
    <name evidence="8" type="ORF">EW026_g3754</name>
</gene>
<dbReference type="PANTHER" id="PTHR23346:SF7">
    <property type="entry name" value="STALLED RIBOSOME SENSOR GCN1"/>
    <property type="match status" value="1"/>
</dbReference>
<keyword evidence="9" id="KW-1185">Reference proteome</keyword>
<evidence type="ECO:0000256" key="6">
    <source>
        <dbReference type="SAM" id="Phobius"/>
    </source>
</evidence>
<dbReference type="GO" id="GO:0034198">
    <property type="term" value="P:cellular response to amino acid starvation"/>
    <property type="evidence" value="ECO:0007669"/>
    <property type="project" value="TreeGrafter"/>
</dbReference>
<dbReference type="InterPro" id="IPR056809">
    <property type="entry name" value="HEAT_GCN1_fung"/>
</dbReference>
<evidence type="ECO:0000256" key="3">
    <source>
        <dbReference type="ARBA" id="ARBA00022737"/>
    </source>
</evidence>
<dbReference type="InterPro" id="IPR011989">
    <property type="entry name" value="ARM-like"/>
</dbReference>
<feature type="repeat" description="HEAT" evidence="4">
    <location>
        <begin position="2200"/>
        <end position="2238"/>
    </location>
</feature>
<dbReference type="SUPFAM" id="SSF48371">
    <property type="entry name" value="ARM repeat"/>
    <property type="match status" value="3"/>
</dbReference>
<dbReference type="Gene3D" id="1.25.10.10">
    <property type="entry name" value="Leucine-rich Repeat Variant"/>
    <property type="match status" value="5"/>
</dbReference>
<dbReference type="InterPro" id="IPR056810">
    <property type="entry name" value="GNC1-like_N"/>
</dbReference>
<dbReference type="SMART" id="SM01349">
    <property type="entry name" value="TOG"/>
    <property type="match status" value="1"/>
</dbReference>
<comment type="subcellular location">
    <subcellularLocation>
        <location evidence="1">Membrane</location>
        <topology evidence="1">Multi-pass membrane protein</topology>
    </subcellularLocation>
</comment>
<dbReference type="Pfam" id="PF24916">
    <property type="entry name" value="HEAT_GCN1_fung"/>
    <property type="match status" value="1"/>
</dbReference>
<feature type="compositionally biased region" description="Basic and acidic residues" evidence="5">
    <location>
        <begin position="238"/>
        <end position="258"/>
    </location>
</feature>
<dbReference type="Pfam" id="PF24987">
    <property type="entry name" value="HEAT_EF3_N"/>
    <property type="match status" value="2"/>
</dbReference>
<feature type="transmembrane region" description="Helical" evidence="6">
    <location>
        <begin position="127"/>
        <end position="145"/>
    </location>
</feature>
<dbReference type="Pfam" id="PF12074">
    <property type="entry name" value="Gcn1_N"/>
    <property type="match status" value="2"/>
</dbReference>
<dbReference type="InterPro" id="IPR020846">
    <property type="entry name" value="MFS_dom"/>
</dbReference>
<feature type="region of interest" description="Disordered" evidence="5">
    <location>
        <begin position="238"/>
        <end position="268"/>
    </location>
</feature>
<reference evidence="8 9" key="1">
    <citation type="submission" date="2019-02" db="EMBL/GenBank/DDBJ databases">
        <title>Genome sequencing of the rare red list fungi Phlebia centrifuga.</title>
        <authorList>
            <person name="Buettner E."/>
            <person name="Kellner H."/>
        </authorList>
    </citation>
    <scope>NUCLEOTIDE SEQUENCE [LARGE SCALE GENOMIC DNA]</scope>
    <source>
        <strain evidence="8 9">DSM 108282</strain>
    </source>
</reference>
<dbReference type="PANTHER" id="PTHR23346">
    <property type="entry name" value="TRANSLATIONAL ACTIVATOR GCN1-RELATED"/>
    <property type="match status" value="1"/>
</dbReference>
<dbReference type="InterPro" id="IPR057546">
    <property type="entry name" value="HEAT_GCN1"/>
</dbReference>
<dbReference type="InterPro" id="IPR022716">
    <property type="entry name" value="Gcn1_N"/>
</dbReference>
<dbReference type="Gene3D" id="1.20.1250.20">
    <property type="entry name" value="MFS general substrate transporter like domains"/>
    <property type="match status" value="1"/>
</dbReference>
<evidence type="ECO:0000313" key="9">
    <source>
        <dbReference type="Proteomes" id="UP000309038"/>
    </source>
</evidence>
<dbReference type="InterPro" id="IPR036259">
    <property type="entry name" value="MFS_trans_sf"/>
</dbReference>
<organism evidence="8 9">
    <name type="scientific">Hermanssonia centrifuga</name>
    <dbReference type="NCBI Taxonomy" id="98765"/>
    <lineage>
        <taxon>Eukaryota</taxon>
        <taxon>Fungi</taxon>
        <taxon>Dikarya</taxon>
        <taxon>Basidiomycota</taxon>
        <taxon>Agaricomycotina</taxon>
        <taxon>Agaricomycetes</taxon>
        <taxon>Polyporales</taxon>
        <taxon>Meruliaceae</taxon>
        <taxon>Hermanssonia</taxon>
    </lineage>
</organism>